<feature type="domain" description="PIN" evidence="1">
    <location>
        <begin position="6"/>
        <end position="113"/>
    </location>
</feature>
<dbReference type="KEGG" id="pmet:G4Y79_22665"/>
<name>A0A7S8IDD1_9CHLR</name>
<dbReference type="EMBL" id="CP062983">
    <property type="protein sequence ID" value="QPC82455.1"/>
    <property type="molecule type" value="Genomic_DNA"/>
</dbReference>
<keyword evidence="4" id="KW-1185">Reference proteome</keyword>
<evidence type="ECO:0000313" key="3">
    <source>
        <dbReference type="EMBL" id="QPC82455.1"/>
    </source>
</evidence>
<dbReference type="InterPro" id="IPR002716">
    <property type="entry name" value="PIN_dom"/>
</dbReference>
<evidence type="ECO:0000259" key="1">
    <source>
        <dbReference type="Pfam" id="PF13470"/>
    </source>
</evidence>
<dbReference type="Proteomes" id="UP000594468">
    <property type="component" value="Chromosome"/>
</dbReference>
<proteinExistence type="predicted"/>
<dbReference type="AlphaFoldDB" id="A0A7S8IDD1"/>
<dbReference type="Pfam" id="PF13470">
    <property type="entry name" value="PIN_3"/>
    <property type="match status" value="1"/>
</dbReference>
<organism evidence="3 4">
    <name type="scientific">Phototrophicus methaneseepsis</name>
    <dbReference type="NCBI Taxonomy" id="2710758"/>
    <lineage>
        <taxon>Bacteria</taxon>
        <taxon>Bacillati</taxon>
        <taxon>Chloroflexota</taxon>
        <taxon>Candidatus Thermofontia</taxon>
        <taxon>Phototrophicales</taxon>
        <taxon>Phototrophicaceae</taxon>
        <taxon>Phototrophicus</taxon>
    </lineage>
</organism>
<sequence length="189" mass="21698">MSYYTALLDANILYPAPIRDMMVQLAVEDLFRAKWTEDIHREWIEALLRNEPYRERAALERTRNLMDKATRDSLVTGYKPLINSLTLPDPDDRHVLAAAIVGRCDVIVTQNLHDFPESVVKPYGIEIQHPDDFLANHLNLAPGKFCVAVRKVRARLKNPRFTVQEYLATLTRQGLVVTVAELEQYAQLI</sequence>
<gene>
    <name evidence="3" type="ORF">G4Y79_22665</name>
</gene>
<accession>A0A7S8IDD1</accession>
<dbReference type="RefSeq" id="WP_195170524.1">
    <property type="nucleotide sequence ID" value="NZ_CP062983.1"/>
</dbReference>
<evidence type="ECO:0000259" key="2">
    <source>
        <dbReference type="Pfam" id="PF26343"/>
    </source>
</evidence>
<feature type="domain" description="VapC50 C-terminal" evidence="2">
    <location>
        <begin position="130"/>
        <end position="183"/>
    </location>
</feature>
<dbReference type="InterPro" id="IPR058652">
    <property type="entry name" value="VapC50_C"/>
</dbReference>
<evidence type="ECO:0000313" key="4">
    <source>
        <dbReference type="Proteomes" id="UP000594468"/>
    </source>
</evidence>
<protein>
    <submittedName>
        <fullName evidence="3">PIN domain-containing protein</fullName>
    </submittedName>
</protein>
<reference evidence="3 4" key="1">
    <citation type="submission" date="2020-02" db="EMBL/GenBank/DDBJ databases">
        <authorList>
            <person name="Zheng R.K."/>
            <person name="Sun C.M."/>
        </authorList>
    </citation>
    <scope>NUCLEOTIDE SEQUENCE [LARGE SCALE GENOMIC DNA]</scope>
    <source>
        <strain evidence="4">rifampicinis</strain>
    </source>
</reference>
<dbReference type="Pfam" id="PF26343">
    <property type="entry name" value="VapC50_C"/>
    <property type="match status" value="1"/>
</dbReference>